<keyword evidence="8" id="KW-1185">Reference proteome</keyword>
<dbReference type="InterPro" id="IPR027278">
    <property type="entry name" value="ACCD_DCysDesulf"/>
</dbReference>
<evidence type="ECO:0000256" key="2">
    <source>
        <dbReference type="ARBA" id="ARBA00008639"/>
    </source>
</evidence>
<evidence type="ECO:0000313" key="7">
    <source>
        <dbReference type="EMBL" id="EWC58835.1"/>
    </source>
</evidence>
<feature type="domain" description="Tryptophan synthase beta chain-like PALP" evidence="6">
    <location>
        <begin position="16"/>
        <end position="276"/>
    </location>
</feature>
<reference evidence="7 8" key="1">
    <citation type="journal article" date="2014" name="Genome Announc.">
        <title>Draft Genome Sequence of the Antitrypanosomally Active Sponge-Associated Bacterium Actinokineospora sp. Strain EG49.</title>
        <authorList>
            <person name="Harjes J."/>
            <person name="Ryu T."/>
            <person name="Abdelmohsen U.R."/>
            <person name="Moitinho-Silva L."/>
            <person name="Horn H."/>
            <person name="Ravasi T."/>
            <person name="Hentschel U."/>
        </authorList>
    </citation>
    <scope>NUCLEOTIDE SEQUENCE [LARGE SCALE GENOMIC DNA]</scope>
    <source>
        <strain evidence="7 8">EG49</strain>
    </source>
</reference>
<dbReference type="InterPro" id="IPR001926">
    <property type="entry name" value="TrpB-like_PALP"/>
</dbReference>
<evidence type="ECO:0000256" key="4">
    <source>
        <dbReference type="PIRSR" id="PIRSR006278-1"/>
    </source>
</evidence>
<dbReference type="GO" id="GO:0019148">
    <property type="term" value="F:D-cysteine desulfhydrase activity"/>
    <property type="evidence" value="ECO:0007669"/>
    <property type="project" value="TreeGrafter"/>
</dbReference>
<protein>
    <submittedName>
        <fullName evidence="7">1-aminocyclopropane-1-carboxylate deaminase</fullName>
        <ecNumber evidence="7">3.5.99.7</ecNumber>
    </submittedName>
</protein>
<comment type="cofactor">
    <cofactor evidence="1">
        <name>pyridoxal 5'-phosphate</name>
        <dbReference type="ChEBI" id="CHEBI:597326"/>
    </cofactor>
</comment>
<comment type="caution">
    <text evidence="7">The sequence shown here is derived from an EMBL/GenBank/DDBJ whole genome shotgun (WGS) entry which is preliminary data.</text>
</comment>
<dbReference type="PATRIC" id="fig|909613.9.peg.5838"/>
<evidence type="ECO:0000259" key="6">
    <source>
        <dbReference type="Pfam" id="PF00291"/>
    </source>
</evidence>
<feature type="modified residue" description="N6-(pyridoxal phosphate)lysine" evidence="5">
    <location>
        <position position="38"/>
    </location>
</feature>
<dbReference type="EC" id="3.5.99.7" evidence="7"/>
<name>W7IDA1_9PSEU</name>
<accession>W7IDA1</accession>
<comment type="similarity">
    <text evidence="2">Belongs to the ACC deaminase/D-cysteine desulfhydrase family.</text>
</comment>
<keyword evidence="7" id="KW-0378">Hydrolase</keyword>
<dbReference type="eggNOG" id="COG2515">
    <property type="taxonomic scope" value="Bacteria"/>
</dbReference>
<sequence>MLPRLPSPLTEVVDERLRGVRLLLKRDDLIHPEIPGNKWRKLAHNLAPARAAGRVVTFGGAYSNHIRAVAAAGREHGFATVGVIRGEEHLPLNDSLAFAVERGMTLTYLDRATYRRKTDPDVLAALRDRFGPHHLLPEGGSNELAVRGCQEVVAELGDFDVVCCPCGTGATLAGLARGLRAGQRAVGFAVLRGDFLADAVAELAGHRRNWTVDTRFHFGGYARTPPRLHAFADEFTARHGVAVERLYVAKMLCGVYARAASGEFAPGTTVVAVITG</sequence>
<gene>
    <name evidence="7" type="ORF">UO65_5837</name>
</gene>
<dbReference type="SUPFAM" id="SSF53686">
    <property type="entry name" value="Tryptophan synthase beta subunit-like PLP-dependent enzymes"/>
    <property type="match status" value="1"/>
</dbReference>
<dbReference type="PANTHER" id="PTHR43780:SF2">
    <property type="entry name" value="1-AMINOCYCLOPROPANE-1-CARBOXYLATE DEAMINASE-RELATED"/>
    <property type="match status" value="1"/>
</dbReference>
<dbReference type="EMBL" id="AYXG01000227">
    <property type="protein sequence ID" value="EWC58835.1"/>
    <property type="molecule type" value="Genomic_DNA"/>
</dbReference>
<dbReference type="PANTHER" id="PTHR43780">
    <property type="entry name" value="1-AMINOCYCLOPROPANE-1-CARBOXYLATE DEAMINASE-RELATED"/>
    <property type="match status" value="1"/>
</dbReference>
<dbReference type="PIRSF" id="PIRSF006278">
    <property type="entry name" value="ACCD_DCysDesulf"/>
    <property type="match status" value="1"/>
</dbReference>
<proteinExistence type="inferred from homology"/>
<dbReference type="GO" id="GO:0008660">
    <property type="term" value="F:1-aminocyclopropane-1-carboxylate deaminase activity"/>
    <property type="evidence" value="ECO:0007669"/>
    <property type="project" value="UniProtKB-EC"/>
</dbReference>
<dbReference type="Proteomes" id="UP000019277">
    <property type="component" value="Unassembled WGS sequence"/>
</dbReference>
<keyword evidence="3 5" id="KW-0663">Pyridoxal phosphate</keyword>
<dbReference type="RefSeq" id="WP_267880625.1">
    <property type="nucleotide sequence ID" value="NZ_AYXG01000227.1"/>
</dbReference>
<dbReference type="AlphaFoldDB" id="W7IDA1"/>
<dbReference type="STRING" id="909613.UO65_5837"/>
<dbReference type="GO" id="GO:1901605">
    <property type="term" value="P:alpha-amino acid metabolic process"/>
    <property type="evidence" value="ECO:0007669"/>
    <property type="project" value="UniProtKB-ARBA"/>
</dbReference>
<dbReference type="Gene3D" id="3.40.50.1100">
    <property type="match status" value="2"/>
</dbReference>
<feature type="active site" description="Nucleophile" evidence="4">
    <location>
        <position position="63"/>
    </location>
</feature>
<evidence type="ECO:0000313" key="8">
    <source>
        <dbReference type="Proteomes" id="UP000019277"/>
    </source>
</evidence>
<evidence type="ECO:0000256" key="1">
    <source>
        <dbReference type="ARBA" id="ARBA00001933"/>
    </source>
</evidence>
<evidence type="ECO:0000256" key="5">
    <source>
        <dbReference type="PIRSR" id="PIRSR006278-2"/>
    </source>
</evidence>
<dbReference type="Pfam" id="PF00291">
    <property type="entry name" value="PALP"/>
    <property type="match status" value="1"/>
</dbReference>
<organism evidence="7 8">
    <name type="scientific">Actinokineospora spheciospongiae</name>
    <dbReference type="NCBI Taxonomy" id="909613"/>
    <lineage>
        <taxon>Bacteria</taxon>
        <taxon>Bacillati</taxon>
        <taxon>Actinomycetota</taxon>
        <taxon>Actinomycetes</taxon>
        <taxon>Pseudonocardiales</taxon>
        <taxon>Pseudonocardiaceae</taxon>
        <taxon>Actinokineospora</taxon>
    </lineage>
</organism>
<dbReference type="InterPro" id="IPR036052">
    <property type="entry name" value="TrpB-like_PALP_sf"/>
</dbReference>
<evidence type="ECO:0000256" key="3">
    <source>
        <dbReference type="ARBA" id="ARBA00022898"/>
    </source>
</evidence>